<evidence type="ECO:0000313" key="2">
    <source>
        <dbReference type="EMBL" id="GHP12086.1"/>
    </source>
</evidence>
<feature type="compositionally biased region" description="Low complexity" evidence="1">
    <location>
        <begin position="939"/>
        <end position="948"/>
    </location>
</feature>
<dbReference type="OrthoDB" id="437257at2759"/>
<gene>
    <name evidence="2" type="ORF">PPROV_001081300</name>
</gene>
<dbReference type="Gene3D" id="3.30.559.10">
    <property type="entry name" value="Chloramphenicol acetyltransferase-like domain"/>
    <property type="match status" value="1"/>
</dbReference>
<keyword evidence="3" id="KW-1185">Reference proteome</keyword>
<feature type="region of interest" description="Disordered" evidence="1">
    <location>
        <begin position="1329"/>
        <end position="1357"/>
    </location>
</feature>
<dbReference type="SUPFAM" id="SSF52777">
    <property type="entry name" value="CoA-dependent acyltransferases"/>
    <property type="match status" value="2"/>
</dbReference>
<dbReference type="InterPro" id="IPR023213">
    <property type="entry name" value="CAT-like_dom_sf"/>
</dbReference>
<dbReference type="Gene3D" id="3.30.559.30">
    <property type="entry name" value="Nonribosomal peptide synthetase, condensation domain"/>
    <property type="match status" value="1"/>
</dbReference>
<evidence type="ECO:0000256" key="1">
    <source>
        <dbReference type="SAM" id="MobiDB-lite"/>
    </source>
</evidence>
<dbReference type="EMBL" id="BNJQ01000038">
    <property type="protein sequence ID" value="GHP12086.1"/>
    <property type="molecule type" value="Genomic_DNA"/>
</dbReference>
<sequence>MGPGCIVGPTEYSGPSDLANKLRRNASQLAKSVLWDTTSRRGKEMHRGPAAPLMEGLMEEAQRQAHIRSGGWLRSSRLAASASAFSRDTQAPSDSTTMMMRELTAFEGTFALPWHREEGAKDNTLPMNVFVATDVKLSEGTSSRFAETARNMQARHPLLGCSIGRATPPEGETLGPLALFETGVEIPIDVRSSSLSVDELEVANAECLNWVDTRPNAPLAKILALRGPDERWVLYFLMTHVLFDGRSVQTFASEFLQLLADPADALPPFDPALERLTLRDMLAAESVKSEDGFGAYAGEVFSKRAKAGLSGTDAAFEAQTGSASLFISLDADQTAALVSSAKSSGTSINTVLLAAWARATAAYAPFGMPVDATGMVCGGPIDIRPALGEKYARALSQIFGPSFMMLPLNKSHAEQHAHIDDVFKKFKATLWHATPFAREKSEKDAPTRWAESPLAELCTSFPNEACSFSNLGRVEYASSDSVTVTRTWLCGGAYPDINLICHCATTAGVCTLTIHLCVTFSAAADADLSNAPGGDGDAVSGDAVRGWTALAFIATDNNLACGGRQNVENMLIGLSTNATNATDDGTSSAAAGGDPSSSSAQFTVGAFIDETGYKPFTRQCPWSFPSSWILDGKPWEPSYSAKLVELAAERISEIATFPELDAAEADVLTTFIAAGFEYLGSDTDRRALWMSSHGNGWINFSLDWKCEKGQKFGKCEETMTFDNMNRAMVTGLSEKAPAPDENNAGELLAASSRPAPWPIPATTTTDDNDDDATTTTALQAMEKVPSYPDSYVEPKDRLSLLAFDACYMSTAEGISSFVRVADYVAVSMMTIPAQGQDYRAIFGYLSKNPTVSARDLGMTMVNTYTPYCDETEYGGPCTMVLVDASQWLVFEKVFKQLVLALTNAIDFKAFRAKFEQDVQSMQATPQGDDDNDVDEEENASTTTASSSSCKCVGTNDGVNTAKYGADYGKSCSNWDQENCDAWWGPHGLGEWCCMSWCFVDAGSCPDAVPSLVAQGSELFYSFAACTDDADAKDDDDDCPYTSTDDETLNPLQYALQRVDAALVGISIAVQRSYVLQIPEGGFEANLVDLGSFLKELSQTRTSSIVDCCSEAAGKALSAYNDAVLVYAKRDDIPSSTTGVTIYFPRKLEAAQGSQVYESLDSSPLLALWRLFLTDVYFPAGEALAEQCAFNEQDTAKVRDRLTVAEKEAQDCACTGVNTGIDESVFGRGFGTSCAAWESQQLDEAGSSLLPLDLDKCNALWGPDAPRAGASVPLGGWCCQSWCYVSRDCPSARLSSASPESLLFYSYSPTDCQSTPDEQCLGRYATSGEDTFEGTEEASSQEKELAEDDEDDDDDKNKIACPGFRLDQSGARLRLTDVTNSSAGEFIHDALKSAFCSTKDSSTEAAVKATQESCPCTGSNTGLDLDTLGTSYGTSCAPWDAGRCESLWGNTTELGNWCCQSWCYVDPLNCSPPGRAQATVAANKLLFYSYETCEDVTAEGADPAAAERFAATCAFADSEVGAKFQSGIAETREECNALMESEPVTQWDLTADAQGGIPLRAYAWSGIRITGVNGSFATRDSATNPDAISTFEPGESRVLFMIDRPAQVSFFGGAAGATLTQVEGKWSGAYLALYQTGTDPLQTASMASVTVDAGDDIRPVTIRIMYGPRCGAPLNEFVYGRLRMLLNATTLQQVTELKGKPVRPTLEVSHRRVDVEGLEEGAGYAAGFHGGDDDYVYDDSIFEEEEEGDEKEATERSGASDGFFIDVPRARGGAVLPYVLSVPDAHLDSFVQARNKVMRDASAKEGAGDPFQGDDNSQLFFPHTGYSRCHRWREDAPEFGLVPFTLELLGPMIRARSGGKQTIGEWTRVSPKFGEDGDATPSWSVSDEERKVLKVKAPHTFYRALQRSSENTTSEIVVEPELILTAFDQGGGASLATASRTPETGVVAASSALSERRDNPLALMVPIPCPVVLQGKFEGTFSIPGAPAGEVVSDGYVRTEVSEPGSAGSIFVGMLGKKREEEAGFPDGQSDACMTAWCASEASAEGRASGERVFGGYVATAYGACIKWERTETGPLRMSVAQSSSDGTGHTVLECPLSISDQRGEFGVNATLVAVGGQAPMQRWLCEVRGASSSS</sequence>
<dbReference type="PANTHER" id="PTHR37835:SF1">
    <property type="entry name" value="ALPHA-CLOSTRIPAIN"/>
    <property type="match status" value="1"/>
</dbReference>
<accession>A0A830HX89</accession>
<dbReference type="Pfam" id="PF03415">
    <property type="entry name" value="Peptidase_C11"/>
    <property type="match status" value="1"/>
</dbReference>
<dbReference type="InterPro" id="IPR005077">
    <property type="entry name" value="Peptidase_C11"/>
</dbReference>
<comment type="caution">
    <text evidence="2">The sequence shown here is derived from an EMBL/GenBank/DDBJ whole genome shotgun (WGS) entry which is preliminary data.</text>
</comment>
<protein>
    <submittedName>
        <fullName evidence="2">Uncharacterized protein</fullName>
    </submittedName>
</protein>
<evidence type="ECO:0000313" key="3">
    <source>
        <dbReference type="Proteomes" id="UP000660262"/>
    </source>
</evidence>
<feature type="region of interest" description="Disordered" evidence="1">
    <location>
        <begin position="920"/>
        <end position="949"/>
    </location>
</feature>
<proteinExistence type="predicted"/>
<feature type="compositionally biased region" description="Acidic residues" evidence="1">
    <location>
        <begin position="927"/>
        <end position="938"/>
    </location>
</feature>
<feature type="compositionally biased region" description="Acidic residues" evidence="1">
    <location>
        <begin position="1344"/>
        <end position="1353"/>
    </location>
</feature>
<dbReference type="Proteomes" id="UP000660262">
    <property type="component" value="Unassembled WGS sequence"/>
</dbReference>
<reference evidence="2" key="1">
    <citation type="submission" date="2020-10" db="EMBL/GenBank/DDBJ databases">
        <title>Unveiling of a novel bifunctional photoreceptor, Dualchrome1, isolated from a cosmopolitan green alga.</title>
        <authorList>
            <person name="Suzuki S."/>
            <person name="Kawachi M."/>
        </authorList>
    </citation>
    <scope>NUCLEOTIDE SEQUENCE</scope>
    <source>
        <strain evidence="2">NIES 2893</strain>
    </source>
</reference>
<organism evidence="2 3">
    <name type="scientific">Pycnococcus provasolii</name>
    <dbReference type="NCBI Taxonomy" id="41880"/>
    <lineage>
        <taxon>Eukaryota</taxon>
        <taxon>Viridiplantae</taxon>
        <taxon>Chlorophyta</taxon>
        <taxon>Pseudoscourfieldiophyceae</taxon>
        <taxon>Pseudoscourfieldiales</taxon>
        <taxon>Pycnococcaceae</taxon>
        <taxon>Pycnococcus</taxon>
    </lineage>
</organism>
<name>A0A830HX89_9CHLO</name>
<dbReference type="PANTHER" id="PTHR37835">
    <property type="entry name" value="ALPHA-CLOSTRIPAIN"/>
    <property type="match status" value="1"/>
</dbReference>